<organism evidence="2 3">
    <name type="scientific">Cercophora newfieldiana</name>
    <dbReference type="NCBI Taxonomy" id="92897"/>
    <lineage>
        <taxon>Eukaryota</taxon>
        <taxon>Fungi</taxon>
        <taxon>Dikarya</taxon>
        <taxon>Ascomycota</taxon>
        <taxon>Pezizomycotina</taxon>
        <taxon>Sordariomycetes</taxon>
        <taxon>Sordariomycetidae</taxon>
        <taxon>Sordariales</taxon>
        <taxon>Lasiosphaeriaceae</taxon>
        <taxon>Cercophora</taxon>
    </lineage>
</organism>
<dbReference type="EMBL" id="JAULSV010000006">
    <property type="protein sequence ID" value="KAK0641788.1"/>
    <property type="molecule type" value="Genomic_DNA"/>
</dbReference>
<feature type="signal peptide" evidence="1">
    <location>
        <begin position="1"/>
        <end position="20"/>
    </location>
</feature>
<evidence type="ECO:0000256" key="1">
    <source>
        <dbReference type="SAM" id="SignalP"/>
    </source>
</evidence>
<proteinExistence type="predicted"/>
<dbReference type="AlphaFoldDB" id="A0AA39XWY4"/>
<protein>
    <submittedName>
        <fullName evidence="2">Uncharacterized protein</fullName>
    </submittedName>
</protein>
<evidence type="ECO:0000313" key="3">
    <source>
        <dbReference type="Proteomes" id="UP001174936"/>
    </source>
</evidence>
<comment type="caution">
    <text evidence="2">The sequence shown here is derived from an EMBL/GenBank/DDBJ whole genome shotgun (WGS) entry which is preliminary data.</text>
</comment>
<sequence>MRFTIAIPALLAALTSGVSAQGNGRTVIVQTFDSNTCNGMLGSAVVTENSCVSTQNRGNDPFPIGSFKILGSPLARDCRVVFHNDRTCSFRAGSFVTLEPNAQQMTLPGACFRASDFGVFKHDFLGIFCS</sequence>
<dbReference type="Proteomes" id="UP001174936">
    <property type="component" value="Unassembled WGS sequence"/>
</dbReference>
<reference evidence="2" key="1">
    <citation type="submission" date="2023-06" db="EMBL/GenBank/DDBJ databases">
        <title>Genome-scale phylogeny and comparative genomics of the fungal order Sordariales.</title>
        <authorList>
            <consortium name="Lawrence Berkeley National Laboratory"/>
            <person name="Hensen N."/>
            <person name="Bonometti L."/>
            <person name="Westerberg I."/>
            <person name="Brannstrom I.O."/>
            <person name="Guillou S."/>
            <person name="Cros-Aarteil S."/>
            <person name="Calhoun S."/>
            <person name="Haridas S."/>
            <person name="Kuo A."/>
            <person name="Mondo S."/>
            <person name="Pangilinan J."/>
            <person name="Riley R."/>
            <person name="Labutti K."/>
            <person name="Andreopoulos B."/>
            <person name="Lipzen A."/>
            <person name="Chen C."/>
            <person name="Yanf M."/>
            <person name="Daum C."/>
            <person name="Ng V."/>
            <person name="Clum A."/>
            <person name="Steindorff A."/>
            <person name="Ohm R."/>
            <person name="Martin F."/>
            <person name="Silar P."/>
            <person name="Natvig D."/>
            <person name="Lalanne C."/>
            <person name="Gautier V."/>
            <person name="Ament-Velasquez S.L."/>
            <person name="Kruys A."/>
            <person name="Hutchinson M.I."/>
            <person name="Powell A.J."/>
            <person name="Barry K."/>
            <person name="Miller A.N."/>
            <person name="Grigoriev I.V."/>
            <person name="Debuchy R."/>
            <person name="Gladieux P."/>
            <person name="Thoren M.H."/>
            <person name="Johannesson H."/>
        </authorList>
    </citation>
    <scope>NUCLEOTIDE SEQUENCE</scope>
    <source>
        <strain evidence="2">SMH2532-1</strain>
    </source>
</reference>
<keyword evidence="1" id="KW-0732">Signal</keyword>
<accession>A0AA39XWY4</accession>
<name>A0AA39XWY4_9PEZI</name>
<keyword evidence="3" id="KW-1185">Reference proteome</keyword>
<gene>
    <name evidence="2" type="ORF">B0T16DRAFT_461819</name>
</gene>
<feature type="chain" id="PRO_5041236434" evidence="1">
    <location>
        <begin position="21"/>
        <end position="130"/>
    </location>
</feature>
<evidence type="ECO:0000313" key="2">
    <source>
        <dbReference type="EMBL" id="KAK0641788.1"/>
    </source>
</evidence>